<feature type="domain" description="STAS" evidence="3">
    <location>
        <begin position="30"/>
        <end position="104"/>
    </location>
</feature>
<protein>
    <recommendedName>
        <fullName evidence="2">Anti-sigma factor antagonist</fullName>
    </recommendedName>
</protein>
<evidence type="ECO:0000313" key="4">
    <source>
        <dbReference type="EMBL" id="PYC87607.1"/>
    </source>
</evidence>
<dbReference type="Pfam" id="PF13466">
    <property type="entry name" value="STAS_2"/>
    <property type="match status" value="1"/>
</dbReference>
<sequence length="129" mass="13800">MEGPDGRGGPALSVSVQPWGVSGVLVAPVGELDHDTVPILRTALDRAVSARCRRVVLDCARLRFCDSSGLNLLLRAQLAAREHGGAVELREPQPVLRRLLALTGAEEVFRIVRTADGQPDGRVTGERAD</sequence>
<reference evidence="4 5" key="1">
    <citation type="submission" date="2018-03" db="EMBL/GenBank/DDBJ databases">
        <title>Bioinformatic expansion and discovery of thiopeptide antibiotics.</title>
        <authorList>
            <person name="Schwalen C.J."/>
            <person name="Hudson G.A."/>
            <person name="Mitchell D.A."/>
        </authorList>
    </citation>
    <scope>NUCLEOTIDE SEQUENCE [LARGE SCALE GENOMIC DNA]</scope>
    <source>
        <strain evidence="4 5">ATCC 21389</strain>
    </source>
</reference>
<comment type="caution">
    <text evidence="4">The sequence shown here is derived from an EMBL/GenBank/DDBJ whole genome shotgun (WGS) entry which is preliminary data.</text>
</comment>
<proteinExistence type="inferred from homology"/>
<dbReference type="InterPro" id="IPR036513">
    <property type="entry name" value="STAS_dom_sf"/>
</dbReference>
<dbReference type="PANTHER" id="PTHR33495">
    <property type="entry name" value="ANTI-SIGMA FACTOR ANTAGONIST TM_1081-RELATED-RELATED"/>
    <property type="match status" value="1"/>
</dbReference>
<dbReference type="InterPro" id="IPR003658">
    <property type="entry name" value="Anti-sigma_ant"/>
</dbReference>
<evidence type="ECO:0000256" key="2">
    <source>
        <dbReference type="RuleBase" id="RU003749"/>
    </source>
</evidence>
<dbReference type="InterPro" id="IPR058548">
    <property type="entry name" value="MlaB-like_STAS"/>
</dbReference>
<evidence type="ECO:0000313" key="5">
    <source>
        <dbReference type="Proteomes" id="UP000248039"/>
    </source>
</evidence>
<accession>A0A2V4NV01</accession>
<dbReference type="AlphaFoldDB" id="A0A2V4NV01"/>
<dbReference type="CDD" id="cd07043">
    <property type="entry name" value="STAS_anti-anti-sigma_factors"/>
    <property type="match status" value="1"/>
</dbReference>
<dbReference type="PROSITE" id="PS50801">
    <property type="entry name" value="STAS"/>
    <property type="match status" value="1"/>
</dbReference>
<dbReference type="InterPro" id="IPR002645">
    <property type="entry name" value="STAS_dom"/>
</dbReference>
<dbReference type="OrthoDB" id="3622319at2"/>
<dbReference type="Proteomes" id="UP000248039">
    <property type="component" value="Unassembled WGS sequence"/>
</dbReference>
<comment type="similarity">
    <text evidence="1 2">Belongs to the anti-sigma-factor antagonist family.</text>
</comment>
<evidence type="ECO:0000256" key="1">
    <source>
        <dbReference type="ARBA" id="ARBA00009013"/>
    </source>
</evidence>
<dbReference type="Gene3D" id="3.30.750.24">
    <property type="entry name" value="STAS domain"/>
    <property type="match status" value="1"/>
</dbReference>
<gene>
    <name evidence="4" type="ORF">C7C46_03530</name>
</gene>
<dbReference type="SUPFAM" id="SSF52091">
    <property type="entry name" value="SpoIIaa-like"/>
    <property type="match status" value="1"/>
</dbReference>
<organism evidence="4 5">
    <name type="scientific">Streptomyces tateyamensis</name>
    <dbReference type="NCBI Taxonomy" id="565073"/>
    <lineage>
        <taxon>Bacteria</taxon>
        <taxon>Bacillati</taxon>
        <taxon>Actinomycetota</taxon>
        <taxon>Actinomycetes</taxon>
        <taxon>Kitasatosporales</taxon>
        <taxon>Streptomycetaceae</taxon>
        <taxon>Streptomyces</taxon>
    </lineage>
</organism>
<dbReference type="PANTHER" id="PTHR33495:SF2">
    <property type="entry name" value="ANTI-SIGMA FACTOR ANTAGONIST TM_1081-RELATED"/>
    <property type="match status" value="1"/>
</dbReference>
<dbReference type="GO" id="GO:0043856">
    <property type="term" value="F:anti-sigma factor antagonist activity"/>
    <property type="evidence" value="ECO:0007669"/>
    <property type="project" value="InterPro"/>
</dbReference>
<evidence type="ECO:0000259" key="3">
    <source>
        <dbReference type="PROSITE" id="PS50801"/>
    </source>
</evidence>
<dbReference type="EMBL" id="PYBW01000012">
    <property type="protein sequence ID" value="PYC87607.1"/>
    <property type="molecule type" value="Genomic_DNA"/>
</dbReference>
<name>A0A2V4NV01_9ACTN</name>
<keyword evidence="5" id="KW-1185">Reference proteome</keyword>
<dbReference type="RefSeq" id="WP_110665565.1">
    <property type="nucleotide sequence ID" value="NZ_PYBW01000012.1"/>
</dbReference>
<dbReference type="NCBIfam" id="TIGR00377">
    <property type="entry name" value="ant_ant_sig"/>
    <property type="match status" value="1"/>
</dbReference>